<dbReference type="AlphaFoldDB" id="A0A5J5B7Q4"/>
<keyword evidence="3" id="KW-1185">Reference proteome</keyword>
<name>A0A5J5B7Q4_9ASTE</name>
<dbReference type="EMBL" id="CM018039">
    <property type="protein sequence ID" value="KAA8537191.1"/>
    <property type="molecule type" value="Genomic_DNA"/>
</dbReference>
<protein>
    <submittedName>
        <fullName evidence="2">Uncharacterized protein</fullName>
    </submittedName>
</protein>
<dbReference type="Proteomes" id="UP000325577">
    <property type="component" value="Linkage Group LG16"/>
</dbReference>
<evidence type="ECO:0000313" key="3">
    <source>
        <dbReference type="Proteomes" id="UP000325577"/>
    </source>
</evidence>
<proteinExistence type="predicted"/>
<sequence length="124" mass="13777">MYEKLGFIHGKDRAIGKGVEAATDAVEELDVEETDTVGLDDIDTSTLGNQPLSTKINSQQSHKKRNRATNTFSSTLKDLGSMFVQRIDLVAERIGQPDYVDLFLNSSNEDKEEFVAVLLEEVVE</sequence>
<organism evidence="2 3">
    <name type="scientific">Nyssa sinensis</name>
    <dbReference type="NCBI Taxonomy" id="561372"/>
    <lineage>
        <taxon>Eukaryota</taxon>
        <taxon>Viridiplantae</taxon>
        <taxon>Streptophyta</taxon>
        <taxon>Embryophyta</taxon>
        <taxon>Tracheophyta</taxon>
        <taxon>Spermatophyta</taxon>
        <taxon>Magnoliopsida</taxon>
        <taxon>eudicotyledons</taxon>
        <taxon>Gunneridae</taxon>
        <taxon>Pentapetalae</taxon>
        <taxon>asterids</taxon>
        <taxon>Cornales</taxon>
        <taxon>Nyssaceae</taxon>
        <taxon>Nyssa</taxon>
    </lineage>
</organism>
<gene>
    <name evidence="2" type="ORF">F0562_029677</name>
</gene>
<evidence type="ECO:0000256" key="1">
    <source>
        <dbReference type="SAM" id="MobiDB-lite"/>
    </source>
</evidence>
<feature type="region of interest" description="Disordered" evidence="1">
    <location>
        <begin position="40"/>
        <end position="71"/>
    </location>
</feature>
<feature type="compositionally biased region" description="Polar residues" evidence="1">
    <location>
        <begin position="44"/>
        <end position="60"/>
    </location>
</feature>
<reference evidence="2 3" key="1">
    <citation type="submission" date="2019-09" db="EMBL/GenBank/DDBJ databases">
        <title>A chromosome-level genome assembly of the Chinese tupelo Nyssa sinensis.</title>
        <authorList>
            <person name="Yang X."/>
            <person name="Kang M."/>
            <person name="Yang Y."/>
            <person name="Xiong H."/>
            <person name="Wang M."/>
            <person name="Zhang Z."/>
            <person name="Wang Z."/>
            <person name="Wu H."/>
            <person name="Ma T."/>
            <person name="Liu J."/>
            <person name="Xi Z."/>
        </authorList>
    </citation>
    <scope>NUCLEOTIDE SEQUENCE [LARGE SCALE GENOMIC DNA]</scope>
    <source>
        <strain evidence="2">J267</strain>
        <tissue evidence="2">Leaf</tissue>
    </source>
</reference>
<evidence type="ECO:0000313" key="2">
    <source>
        <dbReference type="EMBL" id="KAA8537191.1"/>
    </source>
</evidence>
<accession>A0A5J5B7Q4</accession>